<sequence length="89" mass="9930">MANVCYAFLDEDRVITPEDLPSFPGALELKASLAHLLARWHRQGDSSFKLYEKDDEKQRLRSSKDNQLLSSAIHGPPSPADEPECEGSC</sequence>
<feature type="compositionally biased region" description="Basic and acidic residues" evidence="1">
    <location>
        <begin position="54"/>
        <end position="64"/>
    </location>
</feature>
<name>A0A3S5CP64_9PLAT</name>
<dbReference type="AlphaFoldDB" id="A0A3S5CP64"/>
<organism evidence="2 3">
    <name type="scientific">Protopolystoma xenopodis</name>
    <dbReference type="NCBI Taxonomy" id="117903"/>
    <lineage>
        <taxon>Eukaryota</taxon>
        <taxon>Metazoa</taxon>
        <taxon>Spiralia</taxon>
        <taxon>Lophotrochozoa</taxon>
        <taxon>Platyhelminthes</taxon>
        <taxon>Monogenea</taxon>
        <taxon>Polyopisthocotylea</taxon>
        <taxon>Polystomatidea</taxon>
        <taxon>Polystomatidae</taxon>
        <taxon>Protopolystoma</taxon>
    </lineage>
</organism>
<proteinExistence type="predicted"/>
<dbReference type="EMBL" id="CAAALY010253532">
    <property type="protein sequence ID" value="VEL36914.1"/>
    <property type="molecule type" value="Genomic_DNA"/>
</dbReference>
<protein>
    <submittedName>
        <fullName evidence="2">Uncharacterized protein</fullName>
    </submittedName>
</protein>
<reference evidence="2" key="1">
    <citation type="submission" date="2018-11" db="EMBL/GenBank/DDBJ databases">
        <authorList>
            <consortium name="Pathogen Informatics"/>
        </authorList>
    </citation>
    <scope>NUCLEOTIDE SEQUENCE</scope>
</reference>
<dbReference type="Proteomes" id="UP000784294">
    <property type="component" value="Unassembled WGS sequence"/>
</dbReference>
<accession>A0A3S5CP64</accession>
<gene>
    <name evidence="2" type="ORF">PXEA_LOCUS30354</name>
</gene>
<feature type="region of interest" description="Disordered" evidence="1">
    <location>
        <begin position="54"/>
        <end position="89"/>
    </location>
</feature>
<keyword evidence="3" id="KW-1185">Reference proteome</keyword>
<evidence type="ECO:0000313" key="2">
    <source>
        <dbReference type="EMBL" id="VEL36914.1"/>
    </source>
</evidence>
<evidence type="ECO:0000256" key="1">
    <source>
        <dbReference type="SAM" id="MobiDB-lite"/>
    </source>
</evidence>
<comment type="caution">
    <text evidence="2">The sequence shown here is derived from an EMBL/GenBank/DDBJ whole genome shotgun (WGS) entry which is preliminary data.</text>
</comment>
<evidence type="ECO:0000313" key="3">
    <source>
        <dbReference type="Proteomes" id="UP000784294"/>
    </source>
</evidence>